<name>A0A9W6ZUB2_9STRA</name>
<dbReference type="Pfam" id="PF03446">
    <property type="entry name" value="NAD_binding_2"/>
    <property type="match status" value="1"/>
</dbReference>
<evidence type="ECO:0000256" key="6">
    <source>
        <dbReference type="ARBA" id="ARBA00023027"/>
    </source>
</evidence>
<dbReference type="SFLD" id="SFLDS00003">
    <property type="entry name" value="Haloacid_Dehalogenase"/>
    <property type="match status" value="1"/>
</dbReference>
<proteinExistence type="inferred from homology"/>
<dbReference type="GO" id="GO:0008442">
    <property type="term" value="F:3-hydroxyisobutyrate dehydrogenase activity"/>
    <property type="evidence" value="ECO:0007669"/>
    <property type="project" value="UniProtKB-EC"/>
</dbReference>
<evidence type="ECO:0000256" key="1">
    <source>
        <dbReference type="ARBA" id="ARBA00005109"/>
    </source>
</evidence>
<dbReference type="SUPFAM" id="SSF48179">
    <property type="entry name" value="6-phosphogluconate dehydrogenase C-terminal domain-like"/>
    <property type="match status" value="1"/>
</dbReference>
<accession>A0A9W6ZUB2</accession>
<dbReference type="SUPFAM" id="SSF56784">
    <property type="entry name" value="HAD-like"/>
    <property type="match status" value="1"/>
</dbReference>
<evidence type="ECO:0000313" key="11">
    <source>
        <dbReference type="Proteomes" id="UP001165082"/>
    </source>
</evidence>
<dbReference type="Gene3D" id="3.40.50.720">
    <property type="entry name" value="NAD(P)-binding Rossmann-like Domain"/>
    <property type="match status" value="1"/>
</dbReference>
<evidence type="ECO:0000256" key="5">
    <source>
        <dbReference type="ARBA" id="ARBA00023002"/>
    </source>
</evidence>
<comment type="caution">
    <text evidence="10">The sequence shown here is derived from an EMBL/GenBank/DDBJ whole genome shotgun (WGS) entry which is preliminary data.</text>
</comment>
<dbReference type="InterPro" id="IPR029154">
    <property type="entry name" value="HIBADH-like_NADP-bd"/>
</dbReference>
<dbReference type="Pfam" id="PF00702">
    <property type="entry name" value="Hydrolase"/>
    <property type="match status" value="1"/>
</dbReference>
<dbReference type="AlphaFoldDB" id="A0A9W6ZUB2"/>
<evidence type="ECO:0000256" key="7">
    <source>
        <dbReference type="ARBA" id="ARBA00049197"/>
    </source>
</evidence>
<dbReference type="InterPro" id="IPR023214">
    <property type="entry name" value="HAD_sf"/>
</dbReference>
<gene>
    <name evidence="10" type="ORF">TrRE_jg4483</name>
</gene>
<organism evidence="10 11">
    <name type="scientific">Triparma retinervis</name>
    <dbReference type="NCBI Taxonomy" id="2557542"/>
    <lineage>
        <taxon>Eukaryota</taxon>
        <taxon>Sar</taxon>
        <taxon>Stramenopiles</taxon>
        <taxon>Ochrophyta</taxon>
        <taxon>Bolidophyceae</taxon>
        <taxon>Parmales</taxon>
        <taxon>Triparmaceae</taxon>
        <taxon>Triparma</taxon>
    </lineage>
</organism>
<dbReference type="SUPFAM" id="SSF51735">
    <property type="entry name" value="NAD(P)-binding Rossmann-fold domains"/>
    <property type="match status" value="1"/>
</dbReference>
<evidence type="ECO:0000256" key="4">
    <source>
        <dbReference type="ARBA" id="ARBA00022456"/>
    </source>
</evidence>
<feature type="domain" description="6-phosphogluconate dehydrogenase NADP-binding" evidence="8">
    <location>
        <begin position="17"/>
        <end position="171"/>
    </location>
</feature>
<dbReference type="EMBL" id="BRXZ01004940">
    <property type="protein sequence ID" value="GMH57487.1"/>
    <property type="molecule type" value="Genomic_DNA"/>
</dbReference>
<keyword evidence="5" id="KW-0560">Oxidoreductase</keyword>
<dbReference type="Proteomes" id="UP001165082">
    <property type="component" value="Unassembled WGS sequence"/>
</dbReference>
<dbReference type="InterPro" id="IPR006115">
    <property type="entry name" value="6PGDH_NADP-bd"/>
</dbReference>
<evidence type="ECO:0000259" key="8">
    <source>
        <dbReference type="Pfam" id="PF03446"/>
    </source>
</evidence>
<feature type="non-terminal residue" evidence="10">
    <location>
        <position position="1"/>
    </location>
</feature>
<keyword evidence="11" id="KW-1185">Reference proteome</keyword>
<evidence type="ECO:0000313" key="10">
    <source>
        <dbReference type="EMBL" id="GMH57487.1"/>
    </source>
</evidence>
<evidence type="ECO:0000256" key="3">
    <source>
        <dbReference type="ARBA" id="ARBA00012991"/>
    </source>
</evidence>
<protein>
    <recommendedName>
        <fullName evidence="3">3-hydroxyisobutyrate dehydrogenase</fullName>
        <ecNumber evidence="3">1.1.1.31</ecNumber>
    </recommendedName>
</protein>
<dbReference type="Pfam" id="PF14833">
    <property type="entry name" value="NAD_binding_11"/>
    <property type="match status" value="1"/>
</dbReference>
<keyword evidence="6" id="KW-0520">NAD</keyword>
<dbReference type="GO" id="GO:0051287">
    <property type="term" value="F:NAD binding"/>
    <property type="evidence" value="ECO:0007669"/>
    <property type="project" value="InterPro"/>
</dbReference>
<dbReference type="Gene3D" id="3.40.50.1000">
    <property type="entry name" value="HAD superfamily/HAD-like"/>
    <property type="match status" value="1"/>
</dbReference>
<dbReference type="GO" id="GO:0050661">
    <property type="term" value="F:NADP binding"/>
    <property type="evidence" value="ECO:0007669"/>
    <property type="project" value="InterPro"/>
</dbReference>
<feature type="domain" description="3-hydroxyisobutyrate dehydrogenase-like NAD-binding" evidence="9">
    <location>
        <begin position="175"/>
        <end position="296"/>
    </location>
</feature>
<dbReference type="PANTHER" id="PTHR22981">
    <property type="entry name" value="3-HYDROXYISOBUTYRATE DEHYDROGENASE-RELATED"/>
    <property type="match status" value="1"/>
</dbReference>
<dbReference type="InterPro" id="IPR008927">
    <property type="entry name" value="6-PGluconate_DH-like_C_sf"/>
</dbReference>
<reference evidence="10" key="1">
    <citation type="submission" date="2022-07" db="EMBL/GenBank/DDBJ databases">
        <title>Genome analysis of Parmales, a sister group of diatoms, reveals the evolutionary specialization of diatoms from phago-mixotrophs to photoautotrophs.</title>
        <authorList>
            <person name="Ban H."/>
            <person name="Sato S."/>
            <person name="Yoshikawa S."/>
            <person name="Kazumasa Y."/>
            <person name="Nakamura Y."/>
            <person name="Ichinomiya M."/>
            <person name="Saitoh K."/>
            <person name="Sato N."/>
            <person name="Blanc-Mathieu R."/>
            <person name="Endo H."/>
            <person name="Kuwata A."/>
            <person name="Ogata H."/>
        </authorList>
    </citation>
    <scope>NUCLEOTIDE SEQUENCE</scope>
</reference>
<evidence type="ECO:0000256" key="2">
    <source>
        <dbReference type="ARBA" id="ARBA00006013"/>
    </source>
</evidence>
<dbReference type="InterPro" id="IPR036291">
    <property type="entry name" value="NAD(P)-bd_dom_sf"/>
</dbReference>
<dbReference type="SFLD" id="SFLDG01129">
    <property type="entry name" value="C1.5:_HAD__Beta-PGM__Phosphata"/>
    <property type="match status" value="1"/>
</dbReference>
<evidence type="ECO:0000259" key="9">
    <source>
        <dbReference type="Pfam" id="PF14833"/>
    </source>
</evidence>
<dbReference type="InterPro" id="IPR036412">
    <property type="entry name" value="HAD-like_sf"/>
</dbReference>
<dbReference type="InterPro" id="IPR013328">
    <property type="entry name" value="6PGD_dom2"/>
</dbReference>
<comment type="similarity">
    <text evidence="2">Belongs to the HIBADH-related family. 3-hydroxyisobutyrate dehydrogenase subfamily.</text>
</comment>
<dbReference type="GO" id="GO:0009083">
    <property type="term" value="P:branched-chain amino acid catabolic process"/>
    <property type="evidence" value="ECO:0007669"/>
    <property type="project" value="UniProtKB-KW"/>
</dbReference>
<dbReference type="Gene3D" id="1.10.1040.10">
    <property type="entry name" value="N-(1-d-carboxylethyl)-l-norvaline Dehydrogenase, domain 2"/>
    <property type="match status" value="1"/>
</dbReference>
<dbReference type="EC" id="1.1.1.31" evidence="3"/>
<dbReference type="PANTHER" id="PTHR22981:SF7">
    <property type="entry name" value="3-HYDROXYISOBUTYRATE DEHYDROGENASE, MITOCHONDRIAL"/>
    <property type="match status" value="1"/>
</dbReference>
<comment type="catalytic activity">
    <reaction evidence="7">
        <text>3-hydroxy-2-methylpropanoate + NAD(+) = 2-methyl-3-oxopropanoate + NADH + H(+)</text>
        <dbReference type="Rhea" id="RHEA:17681"/>
        <dbReference type="ChEBI" id="CHEBI:11805"/>
        <dbReference type="ChEBI" id="CHEBI:15378"/>
        <dbReference type="ChEBI" id="CHEBI:57540"/>
        <dbReference type="ChEBI" id="CHEBI:57700"/>
        <dbReference type="ChEBI" id="CHEBI:57945"/>
        <dbReference type="EC" id="1.1.1.31"/>
    </reaction>
</comment>
<comment type="pathway">
    <text evidence="1">Amino-acid degradation; L-valine degradation.</text>
</comment>
<dbReference type="OrthoDB" id="193735at2759"/>
<keyword evidence="4" id="KW-0101">Branched-chain amino acid catabolism</keyword>
<sequence>MKILPDQSEKDVNIMSNIGLLGLGSMGGAIARRLTQQIPAGHTLRVFDKSAEAIANFENVAKSSQDLFDQSDVVFTCLPNSDVVSDVLGSNMVSPNTVIVDLTSGAPDKSFKISEALREKNVTYLDMAVSGGPAGSEAGTLTAMASGDAEVFASKVEGIASLFAKKVEHVGPKPGSGHAVKAINNTLNMMNLLSASEGLIALNKAGIDTRKALDVINESSGRSLQSTVRIPEEVMSGKYAYGFQLGLMMKDVNTGTDFVADQLEGSGLVLDHKFASLVQSLTALAGPTADYTEAVKGMESASQGMVHGPWEGKADDVNDGGSTGLFLPPGTELLVCDMAGTTVDEQGIVYITLHRTMNDHGLHVDWEDMHVWHGAEKIAVIEHFVRDRMVGKKDEEHMVAAKNACLKDFVSNIGKAYFDTDVLKLIDPSLPEHFNSLREKGIKIGLNTGYPIKIQEAIIDQLNMREFIDGYVSAEQVGGRPNPWMIQQLMINFKVNHVHKVAKAGDSVADIGEGKASGIGCTIGVLSGADDRKTLEDAGADCIVGSVMELKCWE</sequence>